<feature type="binding site" evidence="13">
    <location>
        <position position="189"/>
    </location>
    <ligand>
        <name>NAD(+)</name>
        <dbReference type="ChEBI" id="CHEBI:57540"/>
    </ligand>
</feature>
<keyword evidence="4 13" id="KW-0235">DNA replication</keyword>
<comment type="catalytic activity">
    <reaction evidence="11 13">
        <text>NAD(+) + (deoxyribonucleotide)n-3'-hydroxyl + 5'-phospho-(deoxyribonucleotide)m = (deoxyribonucleotide)n+m + AMP + beta-nicotinamide D-nucleotide.</text>
        <dbReference type="EC" id="6.5.1.2"/>
    </reaction>
</comment>
<keyword evidence="3 13" id="KW-0436">Ligase</keyword>
<evidence type="ECO:0000256" key="10">
    <source>
        <dbReference type="ARBA" id="ARBA00023204"/>
    </source>
</evidence>
<feature type="binding site" evidence="13">
    <location>
        <position position="396"/>
    </location>
    <ligand>
        <name>NAD(+)</name>
        <dbReference type="ChEBI" id="CHEBI:57540"/>
    </ligand>
</feature>
<evidence type="ECO:0000256" key="4">
    <source>
        <dbReference type="ARBA" id="ARBA00022705"/>
    </source>
</evidence>
<feature type="binding site" evidence="13">
    <location>
        <position position="234"/>
    </location>
    <ligand>
        <name>NAD(+)</name>
        <dbReference type="ChEBI" id="CHEBI:57540"/>
    </ligand>
</feature>
<sequence length="855" mass="90244">MTERTAPAVPAAPSVPSVPSTPDEQLDALLASPELAGVPEADRLRWAELVRAIEAARADYYDAVENVADSAGTGKGIVASAISDADYDELYRQLESLQGAHPALDNALSPTRTVGGSATRGFPPATHHERMYSLQDVFSLEEVGEWAARMSAATGRADADLAMTAEVKIDGLAIALTYTDGRLTRAATRGDGTTGEDITANARTIDSIPERLTGAEPEGPAGPGLPSLVEIRGEVYFPVEEFEAFNAASRAANEKAEADDAAGRAARRGAALPVFANPRNAAAGSLRQKDPRITATRPLAFIAHGIGAIIPGPGADLPASQHEWYELLERWGLPTSPYNAIVRGAAERQAYIDRYAEHRHDLLHEIDGIVFKIDDRSLQDELGHTSRVPRWATAYKYPPEEVHTRLLDIGVQVGRTGRVTPFGIMEPTRVAGSTVARATLHNAAEVARKGILIGDMVVLRKAGDVIPEILGPVVAQRDGTEQPFVMPSDCPSCGTPLAPAKEGDVDLRCPNTRSCPAQVTERIAHIGSRGALDVEGLGDEAAVALTQPDAGRPEAIAALAAGARLETERGSLRLEAAELGALRPSQRVDAVEALLAEHGIIEQDPAIAGEGELFDLTAEDLRDVMVWRPVAAHGRPTGDWRLVRYFWTKAILTKDGEVKKPAAPAKNATAMLSQLAAAKDQPLWRVLVALSIRHVGPTAARALAARFGSLDALRVASPEELGEVEGVGPAIAASWIEWIGVDWHAEILQRWAAAGVRTADEAPDSGAPARTLEGLTVVVTGALEGFTRDSAKEAIVARGGKAAGSVSRKTSYVVVGANAGSKEAKARDLGLPILDELGFETLLAGGPTALGAMGA</sequence>
<evidence type="ECO:0000313" key="17">
    <source>
        <dbReference type="Proteomes" id="UP000614239"/>
    </source>
</evidence>
<evidence type="ECO:0000313" key="16">
    <source>
        <dbReference type="EMBL" id="GGO97107.1"/>
    </source>
</evidence>
<reference evidence="16" key="2">
    <citation type="submission" date="2020-09" db="EMBL/GenBank/DDBJ databases">
        <authorList>
            <person name="Sun Q."/>
            <person name="Zhou Y."/>
        </authorList>
    </citation>
    <scope>NUCLEOTIDE SEQUENCE</scope>
    <source>
        <strain evidence="16">CGMCC 4.7372</strain>
    </source>
</reference>
<keyword evidence="6 13" id="KW-0227">DNA damage</keyword>
<comment type="caution">
    <text evidence="16">The sequence shown here is derived from an EMBL/GenBank/DDBJ whole genome shotgun (WGS) entry which is preliminary data.</text>
</comment>
<dbReference type="InterPro" id="IPR013840">
    <property type="entry name" value="DNAligase_N"/>
</dbReference>
<comment type="similarity">
    <text evidence="12 13">Belongs to the NAD-dependent DNA ligase family. LigA subfamily.</text>
</comment>
<keyword evidence="7 13" id="KW-0862">Zinc</keyword>
<dbReference type="FunFam" id="3.40.50.10190:FF:000054">
    <property type="entry name" value="DNA ligase"/>
    <property type="match status" value="1"/>
</dbReference>
<proteinExistence type="inferred from homology"/>
<dbReference type="Gene3D" id="1.10.150.20">
    <property type="entry name" value="5' to 3' exonuclease, C-terminal subdomain"/>
    <property type="match status" value="2"/>
</dbReference>
<dbReference type="GO" id="GO:0005829">
    <property type="term" value="C:cytosol"/>
    <property type="evidence" value="ECO:0007669"/>
    <property type="project" value="TreeGrafter"/>
</dbReference>
<feature type="active site" description="N6-AMP-lysine intermediate" evidence="13">
    <location>
        <position position="168"/>
    </location>
</feature>
<evidence type="ECO:0000256" key="7">
    <source>
        <dbReference type="ARBA" id="ARBA00022833"/>
    </source>
</evidence>
<feature type="binding site" evidence="13">
    <location>
        <begin position="84"/>
        <end position="88"/>
    </location>
    <ligand>
        <name>NAD(+)</name>
        <dbReference type="ChEBI" id="CHEBI:57540"/>
    </ligand>
</feature>
<feature type="binding site" evidence="13">
    <location>
        <position position="493"/>
    </location>
    <ligand>
        <name>Zn(2+)</name>
        <dbReference type="ChEBI" id="CHEBI:29105"/>
    </ligand>
</feature>
<dbReference type="Gene3D" id="6.20.10.30">
    <property type="match status" value="1"/>
</dbReference>
<dbReference type="Gene3D" id="3.40.50.10190">
    <property type="entry name" value="BRCT domain"/>
    <property type="match status" value="1"/>
</dbReference>
<comment type="cofactor">
    <cofactor evidence="13">
        <name>Mg(2+)</name>
        <dbReference type="ChEBI" id="CHEBI:18420"/>
    </cofactor>
    <cofactor evidence="13">
        <name>Mn(2+)</name>
        <dbReference type="ChEBI" id="CHEBI:29035"/>
    </cofactor>
</comment>
<dbReference type="GO" id="GO:0006260">
    <property type="term" value="P:DNA replication"/>
    <property type="evidence" value="ECO:0007669"/>
    <property type="project" value="UniProtKB-KW"/>
</dbReference>
<dbReference type="InterPro" id="IPR001679">
    <property type="entry name" value="DNA_ligase"/>
</dbReference>
<comment type="function">
    <text evidence="13">DNA ligase that catalyzes the formation of phosphodiester linkages between 5'-phosphoryl and 3'-hydroxyl groups in double-stranded DNA using NAD as a coenzyme and as the energy source for the reaction. It is essential for DNA replication and repair of damaged DNA.</text>
</comment>
<organism evidence="16 17">
    <name type="scientific">Actinomyces gaoshouyii</name>
    <dbReference type="NCBI Taxonomy" id="1960083"/>
    <lineage>
        <taxon>Bacteria</taxon>
        <taxon>Bacillati</taxon>
        <taxon>Actinomycetota</taxon>
        <taxon>Actinomycetes</taxon>
        <taxon>Actinomycetales</taxon>
        <taxon>Actinomycetaceae</taxon>
        <taxon>Actinomyces</taxon>
    </lineage>
</organism>
<dbReference type="InterPro" id="IPR004150">
    <property type="entry name" value="NAD_DNA_ligase_OB"/>
</dbReference>
<dbReference type="SUPFAM" id="SSF47781">
    <property type="entry name" value="RuvA domain 2-like"/>
    <property type="match status" value="1"/>
</dbReference>
<dbReference type="Pfam" id="PF03120">
    <property type="entry name" value="OB_DNA_ligase"/>
    <property type="match status" value="1"/>
</dbReference>
<evidence type="ECO:0000256" key="11">
    <source>
        <dbReference type="ARBA" id="ARBA00034005"/>
    </source>
</evidence>
<keyword evidence="13" id="KW-0464">Manganese</keyword>
<feature type="binding site" evidence="13">
    <location>
        <position position="490"/>
    </location>
    <ligand>
        <name>Zn(2+)</name>
        <dbReference type="ChEBI" id="CHEBI:29105"/>
    </ligand>
</feature>
<evidence type="ECO:0000256" key="8">
    <source>
        <dbReference type="ARBA" id="ARBA00022842"/>
    </source>
</evidence>
<dbReference type="Gene3D" id="3.30.470.30">
    <property type="entry name" value="DNA ligase/mRNA capping enzyme"/>
    <property type="match status" value="1"/>
</dbReference>
<evidence type="ECO:0000256" key="12">
    <source>
        <dbReference type="ARBA" id="ARBA00060881"/>
    </source>
</evidence>
<evidence type="ECO:0000256" key="13">
    <source>
        <dbReference type="HAMAP-Rule" id="MF_01588"/>
    </source>
</evidence>
<dbReference type="InterPro" id="IPR036420">
    <property type="entry name" value="BRCT_dom_sf"/>
</dbReference>
<dbReference type="FunFam" id="2.40.50.140:FF:000012">
    <property type="entry name" value="DNA ligase"/>
    <property type="match status" value="1"/>
</dbReference>
<dbReference type="Gene3D" id="2.40.50.140">
    <property type="entry name" value="Nucleic acid-binding proteins"/>
    <property type="match status" value="1"/>
</dbReference>
<feature type="compositionally biased region" description="Low complexity" evidence="14">
    <location>
        <begin position="1"/>
        <end position="22"/>
    </location>
</feature>
<dbReference type="GO" id="GO:0006281">
    <property type="term" value="P:DNA repair"/>
    <property type="evidence" value="ECO:0007669"/>
    <property type="project" value="UniProtKB-KW"/>
</dbReference>
<dbReference type="SMART" id="SM00292">
    <property type="entry name" value="BRCT"/>
    <property type="match status" value="1"/>
</dbReference>
<feature type="binding site" evidence="13">
    <location>
        <position position="166"/>
    </location>
    <ligand>
        <name>NAD(+)</name>
        <dbReference type="ChEBI" id="CHEBI:57540"/>
    </ligand>
</feature>
<dbReference type="InterPro" id="IPR001357">
    <property type="entry name" value="BRCT_dom"/>
</dbReference>
<feature type="binding site" evidence="13">
    <location>
        <position position="515"/>
    </location>
    <ligand>
        <name>Zn(2+)</name>
        <dbReference type="ChEBI" id="CHEBI:29105"/>
    </ligand>
</feature>
<dbReference type="RefSeq" id="WP_080462951.1">
    <property type="nucleotide sequence ID" value="NZ_BMNJ01000002.1"/>
</dbReference>
<dbReference type="InterPro" id="IPR004149">
    <property type="entry name" value="Znf_DNAligase_C4"/>
</dbReference>
<dbReference type="PROSITE" id="PS50172">
    <property type="entry name" value="BRCT"/>
    <property type="match status" value="1"/>
</dbReference>
<dbReference type="GO" id="GO:0003911">
    <property type="term" value="F:DNA ligase (NAD+) activity"/>
    <property type="evidence" value="ECO:0007669"/>
    <property type="project" value="UniProtKB-UniRule"/>
</dbReference>
<feature type="binding site" evidence="13">
    <location>
        <begin position="133"/>
        <end position="134"/>
    </location>
    <ligand>
        <name>NAD(+)</name>
        <dbReference type="ChEBI" id="CHEBI:57540"/>
    </ligand>
</feature>
<dbReference type="InterPro" id="IPR018239">
    <property type="entry name" value="DNA_ligase_AS"/>
</dbReference>
<dbReference type="SMART" id="SM00532">
    <property type="entry name" value="LIGANc"/>
    <property type="match status" value="1"/>
</dbReference>
<gene>
    <name evidence="13 16" type="primary">ligA</name>
    <name evidence="16" type="ORF">GCM10011612_08910</name>
</gene>
<name>A0A8H9HAV2_9ACTO</name>
<feature type="binding site" evidence="13">
    <location>
        <position position="372"/>
    </location>
    <ligand>
        <name>NAD(+)</name>
        <dbReference type="ChEBI" id="CHEBI:57540"/>
    </ligand>
</feature>
<keyword evidence="5 13" id="KW-0479">Metal-binding</keyword>
<protein>
    <recommendedName>
        <fullName evidence="2 13">DNA ligase</fullName>
        <ecNumber evidence="1 13">6.5.1.2</ecNumber>
    </recommendedName>
    <alternativeName>
        <fullName evidence="13">Polydeoxyribonucleotide synthase [NAD(+)]</fullName>
    </alternativeName>
</protein>
<feature type="region of interest" description="Disordered" evidence="14">
    <location>
        <begin position="1"/>
        <end position="23"/>
    </location>
</feature>
<dbReference type="OrthoDB" id="9759736at2"/>
<dbReference type="InterPro" id="IPR013839">
    <property type="entry name" value="DNAligase_adenylation"/>
</dbReference>
<dbReference type="PANTHER" id="PTHR23389">
    <property type="entry name" value="CHROMOSOME TRANSMISSION FIDELITY FACTOR 18"/>
    <property type="match status" value="1"/>
</dbReference>
<dbReference type="EC" id="6.5.1.2" evidence="1 13"/>
<evidence type="ECO:0000256" key="14">
    <source>
        <dbReference type="SAM" id="MobiDB-lite"/>
    </source>
</evidence>
<dbReference type="Pfam" id="PF12826">
    <property type="entry name" value="HHH_2"/>
    <property type="match status" value="1"/>
</dbReference>
<dbReference type="SUPFAM" id="SSF50249">
    <property type="entry name" value="Nucleic acid-binding proteins"/>
    <property type="match status" value="1"/>
</dbReference>
<accession>A0A8H9HAV2</accession>
<evidence type="ECO:0000256" key="5">
    <source>
        <dbReference type="ARBA" id="ARBA00022723"/>
    </source>
</evidence>
<dbReference type="GO" id="GO:0046872">
    <property type="term" value="F:metal ion binding"/>
    <property type="evidence" value="ECO:0007669"/>
    <property type="project" value="UniProtKB-KW"/>
</dbReference>
<dbReference type="InterPro" id="IPR041663">
    <property type="entry name" value="DisA/LigA_HHH"/>
</dbReference>
<dbReference type="FunFam" id="1.10.150.20:FF:000006">
    <property type="entry name" value="DNA ligase"/>
    <property type="match status" value="1"/>
</dbReference>
<keyword evidence="9 13" id="KW-0520">NAD</keyword>
<evidence type="ECO:0000256" key="1">
    <source>
        <dbReference type="ARBA" id="ARBA00012722"/>
    </source>
</evidence>
<dbReference type="CDD" id="cd17748">
    <property type="entry name" value="BRCT_DNA_ligase_like"/>
    <property type="match status" value="1"/>
</dbReference>
<dbReference type="HAMAP" id="MF_01588">
    <property type="entry name" value="DNA_ligase_A"/>
    <property type="match status" value="1"/>
</dbReference>
<dbReference type="EMBL" id="BMNJ01000002">
    <property type="protein sequence ID" value="GGO97107.1"/>
    <property type="molecule type" value="Genomic_DNA"/>
</dbReference>
<dbReference type="SUPFAM" id="SSF52113">
    <property type="entry name" value="BRCT domain"/>
    <property type="match status" value="1"/>
</dbReference>
<dbReference type="Pfam" id="PF01653">
    <property type="entry name" value="DNA_ligase_aden"/>
    <property type="match status" value="1"/>
</dbReference>
<evidence type="ECO:0000256" key="6">
    <source>
        <dbReference type="ARBA" id="ARBA00022763"/>
    </source>
</evidence>
<dbReference type="CDD" id="cd00114">
    <property type="entry name" value="LIGANc"/>
    <property type="match status" value="1"/>
</dbReference>
<reference evidence="16" key="1">
    <citation type="journal article" date="2014" name="Int. J. Syst. Evol. Microbiol.">
        <title>Complete genome sequence of Corynebacterium casei LMG S-19264T (=DSM 44701T), isolated from a smear-ripened cheese.</title>
        <authorList>
            <consortium name="US DOE Joint Genome Institute (JGI-PGF)"/>
            <person name="Walter F."/>
            <person name="Albersmeier A."/>
            <person name="Kalinowski J."/>
            <person name="Ruckert C."/>
        </authorList>
    </citation>
    <scope>NUCLEOTIDE SEQUENCE</scope>
    <source>
        <strain evidence="16">CGMCC 4.7372</strain>
    </source>
</reference>
<dbReference type="InterPro" id="IPR010994">
    <property type="entry name" value="RuvA_2-like"/>
</dbReference>
<feature type="domain" description="BRCT" evidence="15">
    <location>
        <begin position="767"/>
        <end position="836"/>
    </location>
</feature>
<dbReference type="NCBIfam" id="TIGR00575">
    <property type="entry name" value="dnlj"/>
    <property type="match status" value="1"/>
</dbReference>
<dbReference type="NCBIfam" id="NF005932">
    <property type="entry name" value="PRK07956.1"/>
    <property type="match status" value="1"/>
</dbReference>
<evidence type="ECO:0000256" key="3">
    <source>
        <dbReference type="ARBA" id="ARBA00022598"/>
    </source>
</evidence>
<dbReference type="Pfam" id="PF03119">
    <property type="entry name" value="DNA_ligase_ZBD"/>
    <property type="match status" value="1"/>
</dbReference>
<dbReference type="InterPro" id="IPR012340">
    <property type="entry name" value="NA-bd_OB-fold"/>
</dbReference>
<dbReference type="AlphaFoldDB" id="A0A8H9HAV2"/>
<dbReference type="Gene3D" id="1.10.287.610">
    <property type="entry name" value="Helix hairpin bin"/>
    <property type="match status" value="1"/>
</dbReference>
<evidence type="ECO:0000259" key="15">
    <source>
        <dbReference type="PROSITE" id="PS50172"/>
    </source>
</evidence>
<dbReference type="PROSITE" id="PS01055">
    <property type="entry name" value="DNA_LIGASE_N1"/>
    <property type="match status" value="1"/>
</dbReference>
<keyword evidence="10 13" id="KW-0234">DNA repair</keyword>
<keyword evidence="17" id="KW-1185">Reference proteome</keyword>
<dbReference type="SUPFAM" id="SSF56091">
    <property type="entry name" value="DNA ligase/mRNA capping enzyme, catalytic domain"/>
    <property type="match status" value="1"/>
</dbReference>
<evidence type="ECO:0000256" key="2">
    <source>
        <dbReference type="ARBA" id="ARBA00013308"/>
    </source>
</evidence>
<dbReference type="Pfam" id="PF00533">
    <property type="entry name" value="BRCT"/>
    <property type="match status" value="1"/>
</dbReference>
<dbReference type="Proteomes" id="UP000614239">
    <property type="component" value="Unassembled WGS sequence"/>
</dbReference>
<feature type="binding site" evidence="13">
    <location>
        <position position="509"/>
    </location>
    <ligand>
        <name>Zn(2+)</name>
        <dbReference type="ChEBI" id="CHEBI:29105"/>
    </ligand>
</feature>
<keyword evidence="8 13" id="KW-0460">Magnesium</keyword>
<evidence type="ECO:0000256" key="9">
    <source>
        <dbReference type="ARBA" id="ARBA00023027"/>
    </source>
</evidence>
<dbReference type="PANTHER" id="PTHR23389:SF9">
    <property type="entry name" value="DNA LIGASE"/>
    <property type="match status" value="1"/>
</dbReference>